<evidence type="ECO:0000313" key="10">
    <source>
        <dbReference type="EMBL" id="MBS2099226.1"/>
    </source>
</evidence>
<evidence type="ECO:0000256" key="8">
    <source>
        <dbReference type="SAM" id="Phobius"/>
    </source>
</evidence>
<accession>A0ABS5JXT5</accession>
<feature type="transmembrane region" description="Helical" evidence="8">
    <location>
        <begin position="69"/>
        <end position="91"/>
    </location>
</feature>
<keyword evidence="3" id="KW-0328">Glycosyltransferase</keyword>
<dbReference type="Pfam" id="PF13231">
    <property type="entry name" value="PMT_2"/>
    <property type="match status" value="1"/>
</dbReference>
<evidence type="ECO:0000256" key="3">
    <source>
        <dbReference type="ARBA" id="ARBA00022676"/>
    </source>
</evidence>
<proteinExistence type="predicted"/>
<feature type="transmembrane region" description="Helical" evidence="8">
    <location>
        <begin position="191"/>
        <end position="210"/>
    </location>
</feature>
<feature type="transmembrane region" description="Helical" evidence="8">
    <location>
        <begin position="148"/>
        <end position="179"/>
    </location>
</feature>
<dbReference type="EMBL" id="JAGUCO010000009">
    <property type="protein sequence ID" value="MBS2099226.1"/>
    <property type="molecule type" value="Genomic_DNA"/>
</dbReference>
<evidence type="ECO:0000256" key="6">
    <source>
        <dbReference type="ARBA" id="ARBA00022989"/>
    </source>
</evidence>
<evidence type="ECO:0000256" key="1">
    <source>
        <dbReference type="ARBA" id="ARBA00004651"/>
    </source>
</evidence>
<feature type="transmembrane region" description="Helical" evidence="8">
    <location>
        <begin position="290"/>
        <end position="311"/>
    </location>
</feature>
<comment type="caution">
    <text evidence="10">The sequence shown here is derived from an EMBL/GenBank/DDBJ whole genome shotgun (WGS) entry which is preliminary data.</text>
</comment>
<keyword evidence="5 8" id="KW-0812">Transmembrane</keyword>
<dbReference type="PANTHER" id="PTHR33908:SF11">
    <property type="entry name" value="MEMBRANE PROTEIN"/>
    <property type="match status" value="1"/>
</dbReference>
<feature type="transmembrane region" description="Helical" evidence="8">
    <location>
        <begin position="318"/>
        <end position="338"/>
    </location>
</feature>
<organism evidence="10 11">
    <name type="scientific">Carboxylicivirga linearis</name>
    <dbReference type="NCBI Taxonomy" id="1628157"/>
    <lineage>
        <taxon>Bacteria</taxon>
        <taxon>Pseudomonadati</taxon>
        <taxon>Bacteroidota</taxon>
        <taxon>Bacteroidia</taxon>
        <taxon>Marinilabiliales</taxon>
        <taxon>Marinilabiliaceae</taxon>
        <taxon>Carboxylicivirga</taxon>
    </lineage>
</organism>
<evidence type="ECO:0000313" key="11">
    <source>
        <dbReference type="Proteomes" id="UP000708576"/>
    </source>
</evidence>
<keyword evidence="4" id="KW-0808">Transferase</keyword>
<dbReference type="InterPro" id="IPR050297">
    <property type="entry name" value="LipidA_mod_glycosyltrf_83"/>
</dbReference>
<sequence length="509" mass="58973">MKKKELFILTAFIILKFVLQYVLIDPVYDLHRDEYLHLDQANHLAWGYRSVPPFTSWISYIIQWLGNSVFWVKFIPALFGAITIGLVWLIVDTFKGNLWAKMLAASGVLFSVLLRLNTLYQPNSFDVLSWSLVFYFFIKYLKSSQAKWIYLCAVSFALGFLNKYNITFLAIGLLPALLFSSHRIIFLRKELWIALAIVFLMVLPNLVWQWNNQFPVVQHLNELSTTQLVNVSRMQFLSTQPLFYSGSLLLIVVSLFALMFYKPFKEIRFLLVVFGVILVVYTYLRAKDYYAIGLYPLYIALGAIYVTNVLNKKWRIPVFVLLLMAPVASFAYMVGFLFPNKTPEYIMSHQEKYKSMGMLRWEDGKDHDLPQDYADMLGWRELAEITDKAYSAVRQTGETLVLCDNYGQAGAVNFYSQKGIRAVSFSADYIDWFDLDRTYVNLIRVINRFEKDSEFPETAVYFNEAFEVDSISNRFAREKGTAVYVFKGARDGVDISAILGQEIKELLKQ</sequence>
<keyword evidence="7 8" id="KW-0472">Membrane</keyword>
<keyword evidence="6 8" id="KW-1133">Transmembrane helix</keyword>
<evidence type="ECO:0000256" key="4">
    <source>
        <dbReference type="ARBA" id="ARBA00022679"/>
    </source>
</evidence>
<dbReference type="Proteomes" id="UP000708576">
    <property type="component" value="Unassembled WGS sequence"/>
</dbReference>
<feature type="transmembrane region" description="Helical" evidence="8">
    <location>
        <begin position="7"/>
        <end position="24"/>
    </location>
</feature>
<feature type="transmembrane region" description="Helical" evidence="8">
    <location>
        <begin position="242"/>
        <end position="260"/>
    </location>
</feature>
<evidence type="ECO:0000256" key="5">
    <source>
        <dbReference type="ARBA" id="ARBA00022692"/>
    </source>
</evidence>
<protein>
    <submittedName>
        <fullName evidence="10">Glycosyltransferase family 39 protein</fullName>
    </submittedName>
</protein>
<feature type="domain" description="Glycosyltransferase RgtA/B/C/D-like" evidence="9">
    <location>
        <begin position="51"/>
        <end position="208"/>
    </location>
</feature>
<dbReference type="InterPro" id="IPR038731">
    <property type="entry name" value="RgtA/B/C-like"/>
</dbReference>
<reference evidence="10 11" key="1">
    <citation type="journal article" date="2015" name="Int. J. Syst. Evol. Microbiol.">
        <title>Carboxylicivirga linearis sp. nov., isolated from a sea cucumber culture pond.</title>
        <authorList>
            <person name="Wang F.Q."/>
            <person name="Zhou Y.X."/>
            <person name="Lin X.Z."/>
            <person name="Chen G.J."/>
            <person name="Du Z.J."/>
        </authorList>
    </citation>
    <scope>NUCLEOTIDE SEQUENCE [LARGE SCALE GENOMIC DNA]</scope>
    <source>
        <strain evidence="10 11">FB218</strain>
    </source>
</reference>
<keyword evidence="2" id="KW-1003">Cell membrane</keyword>
<feature type="transmembrane region" description="Helical" evidence="8">
    <location>
        <begin position="97"/>
        <end position="116"/>
    </location>
</feature>
<keyword evidence="11" id="KW-1185">Reference proteome</keyword>
<dbReference type="RefSeq" id="WP_212216471.1">
    <property type="nucleotide sequence ID" value="NZ_JAGUCO010000009.1"/>
</dbReference>
<feature type="transmembrane region" description="Helical" evidence="8">
    <location>
        <begin position="267"/>
        <end position="284"/>
    </location>
</feature>
<gene>
    <name evidence="10" type="ORF">KEM10_13115</name>
</gene>
<evidence type="ECO:0000256" key="7">
    <source>
        <dbReference type="ARBA" id="ARBA00023136"/>
    </source>
</evidence>
<evidence type="ECO:0000259" key="9">
    <source>
        <dbReference type="Pfam" id="PF13231"/>
    </source>
</evidence>
<evidence type="ECO:0000256" key="2">
    <source>
        <dbReference type="ARBA" id="ARBA00022475"/>
    </source>
</evidence>
<name>A0ABS5JXT5_9BACT</name>
<comment type="subcellular location">
    <subcellularLocation>
        <location evidence="1">Cell membrane</location>
        <topology evidence="1">Multi-pass membrane protein</topology>
    </subcellularLocation>
</comment>
<dbReference type="PANTHER" id="PTHR33908">
    <property type="entry name" value="MANNOSYLTRANSFERASE YKCB-RELATED"/>
    <property type="match status" value="1"/>
</dbReference>